<dbReference type="EMBL" id="JAUEDK010000002">
    <property type="protein sequence ID" value="MDN0073639.1"/>
    <property type="molecule type" value="Genomic_DNA"/>
</dbReference>
<reference evidence="2" key="1">
    <citation type="submission" date="2023-06" db="EMBL/GenBank/DDBJ databases">
        <authorList>
            <person name="Zhang S."/>
        </authorList>
    </citation>
    <scope>NUCLEOTIDE SEQUENCE</scope>
    <source>
        <strain evidence="2">SG2303</strain>
    </source>
</reference>
<name>A0ABT7XIL6_9NEIS</name>
<accession>A0ABT7XIL6</accession>
<organism evidence="2 3">
    <name type="scientific">Crenobacter oryzisoli</name>
    <dbReference type="NCBI Taxonomy" id="3056844"/>
    <lineage>
        <taxon>Bacteria</taxon>
        <taxon>Pseudomonadati</taxon>
        <taxon>Pseudomonadota</taxon>
        <taxon>Betaproteobacteria</taxon>
        <taxon>Neisseriales</taxon>
        <taxon>Neisseriaceae</taxon>
        <taxon>Crenobacter</taxon>
    </lineage>
</organism>
<keyword evidence="2" id="KW-0378">Hydrolase</keyword>
<dbReference type="PRINTS" id="PR00111">
    <property type="entry name" value="ABHYDROLASE"/>
</dbReference>
<dbReference type="GO" id="GO:0016787">
    <property type="term" value="F:hydrolase activity"/>
    <property type="evidence" value="ECO:0007669"/>
    <property type="project" value="UniProtKB-KW"/>
</dbReference>
<protein>
    <submittedName>
        <fullName evidence="2">Alpha/beta hydrolase</fullName>
    </submittedName>
</protein>
<gene>
    <name evidence="2" type="ORF">QU481_01860</name>
</gene>
<dbReference type="SUPFAM" id="SSF53474">
    <property type="entry name" value="alpha/beta-Hydrolases"/>
    <property type="match status" value="1"/>
</dbReference>
<evidence type="ECO:0000259" key="1">
    <source>
        <dbReference type="Pfam" id="PF00561"/>
    </source>
</evidence>
<evidence type="ECO:0000313" key="2">
    <source>
        <dbReference type="EMBL" id="MDN0073639.1"/>
    </source>
</evidence>
<dbReference type="InterPro" id="IPR052370">
    <property type="entry name" value="Meta-cleavage_hydrolase"/>
</dbReference>
<proteinExistence type="predicted"/>
<dbReference type="PANTHER" id="PTHR43139">
    <property type="entry name" value="SI:DKEY-122A22.2"/>
    <property type="match status" value="1"/>
</dbReference>
<evidence type="ECO:0000313" key="3">
    <source>
        <dbReference type="Proteomes" id="UP001168540"/>
    </source>
</evidence>
<dbReference type="Pfam" id="PF00561">
    <property type="entry name" value="Abhydrolase_1"/>
    <property type="match status" value="1"/>
</dbReference>
<keyword evidence="3" id="KW-1185">Reference proteome</keyword>
<dbReference type="PANTHER" id="PTHR43139:SF52">
    <property type="entry name" value="SI:DKEY-122A22.2"/>
    <property type="match status" value="1"/>
</dbReference>
<dbReference type="RefSeq" id="WP_289828168.1">
    <property type="nucleotide sequence ID" value="NZ_JAUEDK010000002.1"/>
</dbReference>
<feature type="domain" description="AB hydrolase-1" evidence="1">
    <location>
        <begin position="65"/>
        <end position="301"/>
    </location>
</feature>
<sequence>MKTTVKYVSALVATALVAGGGAAAFAPVTAYTWWTELLVRAAGFASKTLELPDGQLSYRQAGRGPAVLLIHGFGANGVVSWRAQMTRLAKTHRVIVPDLLWFGESQSQRAPTLSAQTDAMESLIDHLDIGSVALVGVSYGGFVAMELAHRLAQRVSSMVIINSPGTVYRQSDLDSLLARASVSSAEALFIPEQPTDIARLLRMTLAEQPPIPIPTSVLEEMRNQYYVGREDALRLLMRDLIDGREYYQARMSGASWPRTELIWGDHDQIFPLPIGLRLGEAIGAPVRVVPGAGHNLPVEKPKETTALLSSILKPLTNGLHSR</sequence>
<dbReference type="Gene3D" id="3.40.50.1820">
    <property type="entry name" value="alpha/beta hydrolase"/>
    <property type="match status" value="1"/>
</dbReference>
<comment type="caution">
    <text evidence="2">The sequence shown here is derived from an EMBL/GenBank/DDBJ whole genome shotgun (WGS) entry which is preliminary data.</text>
</comment>
<dbReference type="Proteomes" id="UP001168540">
    <property type="component" value="Unassembled WGS sequence"/>
</dbReference>
<dbReference type="InterPro" id="IPR000073">
    <property type="entry name" value="AB_hydrolase_1"/>
</dbReference>
<dbReference type="InterPro" id="IPR029058">
    <property type="entry name" value="AB_hydrolase_fold"/>
</dbReference>